<dbReference type="STRING" id="41067.A0A2I2FER2"/>
<sequence>MHPSLEHIDACLPVAALKVLSLGGTNLILQGHGSYIRLIEDETGTLLAQLKTFKRNNVHGFMVLQQSQGPDDTAHVQLIAWGGQSLRGVDLNFGPSASGERQANLQATSAEYLAPDWILTGCTSAPEDDREKAFVVTAHNAILGVHITDHESSKYAKKIHVRQLVTGVKSILYAADILALSPSHVLITAGTAFGEIIVWSCFLNEDNWLAQGAGSIHHFFTGHEGSIFGVRISPLITSLPGRPTGRLLASCSDDRMVKLWDISNCEQTTRHDHSPYSTDGFELRSTGFGELPAHESSLVSCFAHNARIWSVHFLPQMTGEQCEMNLVSCGEDATSVVWALRWELSPSQDTVFKLNELSSVHNHAGKHIWSTDLQTSGPVTTVYSGGSDGALKTFQIVAAEDGAAILPNKNNVISSTVDLQDSKIRTENNMKAFAFVTADCFIGTTTRGQVQLGWIGTHGTSAQQHILQETLTTEEDLRSFAIIATLPQSELALLSNARGLIRLYTHRNKTLRNITDIGQRPQRLYILNSNRDVAGSSETLTFIATYVSGEKADLITATLMDNGETHLDKTTLILPPHFEVSGASLIRDKQYLVLGAWQGKIASYRVTSSETPLTFVFTRTIHTREVVNQVISFESLYGDACPPSGYFLTCSRGGDYRVHELQVADGSPDSVDVQTVHQTCPAIDIALEGAYVDKSSGDLMLYGFRGMDFILWNETKQCELARAWCGGPRRVWTFQPGRGDGTAGMFLWIQSSLKILQIQPDSQRTVRAGGHGREIQTMSVCQSTDEGTKLFATGSEDTNIRIFAPIDPQNRVLWGAFKCLRTLRKHDSGTQHVAWSRSGQFLFSSSGREELYVWRNRKLPMFGLATVSVAQAPKDDPKSDLRITSFDLLEVDGEAEGEFLLCLTYSNSQIKLFHYSASGGFTLLSKGTYTSNCLTQAHFILRDSSLSLITASTDGHLTLWNLTPVIEPFYTVGSTIRLKQPIHATPIHAETIIACENRYQVHSNSIKTVELVEISTTASLVIAGGDDNALTLSLVRTNFTHTDGGSSDAISTVTIPDAHAACISTTKVLVQRPAAHGDALHIVFASSGNDNRVKLWRAEVDARKTAADGGIQVQNLVDQYSAVEDISSVDVIREATGETKLLVCGVGMELFNVPQRFLNTN</sequence>
<evidence type="ECO:0000256" key="6">
    <source>
        <dbReference type="ARBA" id="ARBA00038255"/>
    </source>
</evidence>
<evidence type="ECO:0000256" key="5">
    <source>
        <dbReference type="ARBA" id="ARBA00022737"/>
    </source>
</evidence>
<keyword evidence="2" id="KW-0963">Cytoplasm</keyword>
<reference evidence="8 9" key="1">
    <citation type="submission" date="2017-12" db="EMBL/GenBank/DDBJ databases">
        <authorList>
            <consortium name="DOE Joint Genome Institute"/>
            <person name="Haridas S."/>
            <person name="Kjaerbolling I."/>
            <person name="Vesth T.C."/>
            <person name="Frisvad J.C."/>
            <person name="Nybo J.L."/>
            <person name="Theobald S."/>
            <person name="Kuo A."/>
            <person name="Bowyer P."/>
            <person name="Matsuda Y."/>
            <person name="Mondo S."/>
            <person name="Lyhne E.K."/>
            <person name="Kogle M.E."/>
            <person name="Clum A."/>
            <person name="Lipzen A."/>
            <person name="Salamov A."/>
            <person name="Ngan C.Y."/>
            <person name="Daum C."/>
            <person name="Chiniquy J."/>
            <person name="Barry K."/>
            <person name="LaButti K."/>
            <person name="Simmons B.A."/>
            <person name="Magnuson J.K."/>
            <person name="Mortensen U.H."/>
            <person name="Larsen T.O."/>
            <person name="Grigoriev I.V."/>
            <person name="Baker S.E."/>
            <person name="Andersen M.R."/>
            <person name="Nordberg H.P."/>
            <person name="Cantor M.N."/>
            <person name="Hua S.X."/>
        </authorList>
    </citation>
    <scope>NUCLEOTIDE SEQUENCE [LARGE SCALE GENOMIC DNA]</scope>
    <source>
        <strain evidence="8 9">CBS 102.13</strain>
    </source>
</reference>
<evidence type="ECO:0000256" key="2">
    <source>
        <dbReference type="ARBA" id="ARBA00022490"/>
    </source>
</evidence>
<dbReference type="InterPro" id="IPR019775">
    <property type="entry name" value="WD40_repeat_CS"/>
</dbReference>
<evidence type="ECO:0000256" key="3">
    <source>
        <dbReference type="ARBA" id="ARBA00022574"/>
    </source>
</evidence>
<protein>
    <submittedName>
        <fullName evidence="8">WD repeat protein</fullName>
    </submittedName>
</protein>
<dbReference type="InterPro" id="IPR015943">
    <property type="entry name" value="WD40/YVTN_repeat-like_dom_sf"/>
</dbReference>
<evidence type="ECO:0000313" key="8">
    <source>
        <dbReference type="EMBL" id="PLB39097.1"/>
    </source>
</evidence>
<dbReference type="RefSeq" id="XP_024673109.1">
    <property type="nucleotide sequence ID" value="XM_024812131.1"/>
</dbReference>
<dbReference type="SUPFAM" id="SSF101908">
    <property type="entry name" value="Putative isomerase YbhE"/>
    <property type="match status" value="1"/>
</dbReference>
<feature type="repeat" description="WD" evidence="7">
    <location>
        <begin position="220"/>
        <end position="270"/>
    </location>
</feature>
<dbReference type="GO" id="GO:0030488">
    <property type="term" value="P:tRNA methylation"/>
    <property type="evidence" value="ECO:0007669"/>
    <property type="project" value="TreeGrafter"/>
</dbReference>
<dbReference type="PROSITE" id="PS50082">
    <property type="entry name" value="WD_REPEATS_2"/>
    <property type="match status" value="2"/>
</dbReference>
<evidence type="ECO:0000256" key="4">
    <source>
        <dbReference type="ARBA" id="ARBA00022694"/>
    </source>
</evidence>
<dbReference type="SUPFAM" id="SSF50978">
    <property type="entry name" value="WD40 repeat-like"/>
    <property type="match status" value="2"/>
</dbReference>
<dbReference type="AlphaFoldDB" id="A0A2I2FER2"/>
<evidence type="ECO:0000256" key="7">
    <source>
        <dbReference type="PROSITE-ProRule" id="PRU00221"/>
    </source>
</evidence>
<dbReference type="PROSITE" id="PS00678">
    <property type="entry name" value="WD_REPEATS_1"/>
    <property type="match status" value="1"/>
</dbReference>
<dbReference type="EMBL" id="KZ559131">
    <property type="protein sequence ID" value="PLB39097.1"/>
    <property type="molecule type" value="Genomic_DNA"/>
</dbReference>
<dbReference type="Pfam" id="PF00400">
    <property type="entry name" value="WD40"/>
    <property type="match status" value="2"/>
</dbReference>
<name>A0A2I2FER2_ASPCN</name>
<organism evidence="8 9">
    <name type="scientific">Aspergillus candidus</name>
    <dbReference type="NCBI Taxonomy" id="41067"/>
    <lineage>
        <taxon>Eukaryota</taxon>
        <taxon>Fungi</taxon>
        <taxon>Dikarya</taxon>
        <taxon>Ascomycota</taxon>
        <taxon>Pezizomycotina</taxon>
        <taxon>Eurotiomycetes</taxon>
        <taxon>Eurotiomycetidae</taxon>
        <taxon>Eurotiales</taxon>
        <taxon>Aspergillaceae</taxon>
        <taxon>Aspergillus</taxon>
        <taxon>Aspergillus subgen. Circumdati</taxon>
    </lineage>
</organism>
<dbReference type="GO" id="GO:0005737">
    <property type="term" value="C:cytoplasm"/>
    <property type="evidence" value="ECO:0007669"/>
    <property type="project" value="UniProtKB-SubCell"/>
</dbReference>
<keyword evidence="9" id="KW-1185">Reference proteome</keyword>
<proteinExistence type="inferred from homology"/>
<dbReference type="SMART" id="SM00320">
    <property type="entry name" value="WD40"/>
    <property type="match status" value="7"/>
</dbReference>
<dbReference type="PANTHER" id="PTHR14344">
    <property type="entry name" value="WD REPEAT PROTEIN"/>
    <property type="match status" value="1"/>
</dbReference>
<comment type="similarity">
    <text evidence="6">Belongs to the WD repeat WDR6 family.</text>
</comment>
<feature type="repeat" description="WD" evidence="7">
    <location>
        <begin position="823"/>
        <end position="854"/>
    </location>
</feature>
<comment type="subcellular location">
    <subcellularLocation>
        <location evidence="1">Cytoplasm</location>
    </subcellularLocation>
</comment>
<evidence type="ECO:0000313" key="9">
    <source>
        <dbReference type="Proteomes" id="UP000234585"/>
    </source>
</evidence>
<dbReference type="InterPro" id="IPR051973">
    <property type="entry name" value="tRNA_Anticodon_Mtase-Reg"/>
</dbReference>
<accession>A0A2I2FER2</accession>
<dbReference type="InterPro" id="IPR036322">
    <property type="entry name" value="WD40_repeat_dom_sf"/>
</dbReference>
<keyword evidence="3 7" id="KW-0853">WD repeat</keyword>
<keyword evidence="4" id="KW-0819">tRNA processing</keyword>
<dbReference type="PANTHER" id="PTHR14344:SF3">
    <property type="entry name" value="WD REPEAT-CONTAINING PROTEIN 6"/>
    <property type="match status" value="1"/>
</dbReference>
<dbReference type="InterPro" id="IPR001680">
    <property type="entry name" value="WD40_rpt"/>
</dbReference>
<evidence type="ECO:0000256" key="1">
    <source>
        <dbReference type="ARBA" id="ARBA00004496"/>
    </source>
</evidence>
<gene>
    <name evidence="8" type="ORF">BDW47DRAFT_103680</name>
</gene>
<keyword evidence="5" id="KW-0677">Repeat</keyword>
<dbReference type="Proteomes" id="UP000234585">
    <property type="component" value="Unassembled WGS sequence"/>
</dbReference>
<dbReference type="Gene3D" id="2.130.10.10">
    <property type="entry name" value="YVTN repeat-like/Quinoprotein amine dehydrogenase"/>
    <property type="match status" value="3"/>
</dbReference>
<dbReference type="GeneID" id="36519291"/>
<dbReference type="OrthoDB" id="5594999at2759"/>